<dbReference type="AlphaFoldDB" id="A0A9C6X1E4"/>
<dbReference type="OrthoDB" id="10534524at2759"/>
<keyword evidence="2" id="KW-1185">Reference proteome</keyword>
<proteinExistence type="predicted"/>
<feature type="transmembrane region" description="Helical" evidence="1">
    <location>
        <begin position="156"/>
        <end position="174"/>
    </location>
</feature>
<evidence type="ECO:0000313" key="2">
    <source>
        <dbReference type="Proteomes" id="UP000504606"/>
    </source>
</evidence>
<feature type="transmembrane region" description="Helical" evidence="1">
    <location>
        <begin position="64"/>
        <end position="89"/>
    </location>
</feature>
<evidence type="ECO:0000313" key="3">
    <source>
        <dbReference type="RefSeq" id="XP_052127383.1"/>
    </source>
</evidence>
<protein>
    <submittedName>
        <fullName evidence="3">Gustatory and odorant receptor 63a-like isoform X1</fullName>
    </submittedName>
</protein>
<name>A0A9C6X1E4_FRAOC</name>
<evidence type="ECO:0000256" key="1">
    <source>
        <dbReference type="SAM" id="Phobius"/>
    </source>
</evidence>
<reference evidence="3" key="1">
    <citation type="submission" date="2025-08" db="UniProtKB">
        <authorList>
            <consortium name="RefSeq"/>
        </authorList>
    </citation>
    <scope>IDENTIFICATION</scope>
    <source>
        <tissue evidence="3">Whole organism</tissue>
    </source>
</reference>
<organism evidence="2 3">
    <name type="scientific">Frankliniella occidentalis</name>
    <name type="common">Western flower thrips</name>
    <name type="synonym">Euthrips occidentalis</name>
    <dbReference type="NCBI Taxonomy" id="133901"/>
    <lineage>
        <taxon>Eukaryota</taxon>
        <taxon>Metazoa</taxon>
        <taxon>Ecdysozoa</taxon>
        <taxon>Arthropoda</taxon>
        <taxon>Hexapoda</taxon>
        <taxon>Insecta</taxon>
        <taxon>Pterygota</taxon>
        <taxon>Neoptera</taxon>
        <taxon>Paraneoptera</taxon>
        <taxon>Thysanoptera</taxon>
        <taxon>Terebrantia</taxon>
        <taxon>Thripoidea</taxon>
        <taxon>Thripidae</taxon>
        <taxon>Frankliniella</taxon>
    </lineage>
</organism>
<sequence length="401" mass="45260">MKLLCRKLRRGRRPPAGRASDAPAGREGGLFAEMRPCVWTLWAFQIWPLFEEDGRVVFRKRSLYFAYAVASWTGTTYIALRALIHWYSVIQSAGYFSLKAYYAWFFLVGHFSIAIPLLFWTNMRGVAEAFNYAQRFQVNFREVTGHRLSFGVAKKARVTAALCPVVGLAFVLWSHDAGYVPWNQFPVYEMNATYLAILPETWVLIALALETAAQRLRAELVQVLGDVGEAADSGPRRRALADLRWLWMQLQHLVRMWSLTWTPCLAHLILSSVTVLLLSVFGISLPLLRGQVIDDRLAGMMTAVVHNIYNINRVCSAGSRVRREVKDAFVKEMTRAKFATASTNLYPEVIENKLKSESTSSHLCPPLFQLVKFLKAVDIQDPCLDMGGFTSLNRALAVGVC</sequence>
<keyword evidence="1" id="KW-1133">Transmembrane helix</keyword>
<dbReference type="KEGG" id="foc:127750267"/>
<dbReference type="GeneID" id="127750267"/>
<gene>
    <name evidence="3" type="primary">LOC127750267</name>
</gene>
<feature type="transmembrane region" description="Helical" evidence="1">
    <location>
        <begin position="194"/>
        <end position="213"/>
    </location>
</feature>
<feature type="transmembrane region" description="Helical" evidence="1">
    <location>
        <begin position="265"/>
        <end position="288"/>
    </location>
</feature>
<feature type="transmembrane region" description="Helical" evidence="1">
    <location>
        <begin position="101"/>
        <end position="120"/>
    </location>
</feature>
<keyword evidence="1" id="KW-0812">Transmembrane</keyword>
<dbReference type="Proteomes" id="UP000504606">
    <property type="component" value="Unplaced"/>
</dbReference>
<dbReference type="RefSeq" id="XP_052127383.1">
    <property type="nucleotide sequence ID" value="XM_052271423.1"/>
</dbReference>
<keyword evidence="1" id="KW-0472">Membrane</keyword>
<accession>A0A9C6X1E4</accession>